<keyword evidence="1" id="KW-1133">Transmembrane helix</keyword>
<feature type="transmembrane region" description="Helical" evidence="1">
    <location>
        <begin position="117"/>
        <end position="136"/>
    </location>
</feature>
<protein>
    <recommendedName>
        <fullName evidence="4">DUF1772 domain-containing protein</fullName>
    </recommendedName>
</protein>
<evidence type="ECO:0000313" key="3">
    <source>
        <dbReference type="Proteomes" id="UP000244867"/>
    </source>
</evidence>
<comment type="caution">
    <text evidence="2">The sequence shown here is derived from an EMBL/GenBank/DDBJ whole genome shotgun (WGS) entry which is preliminary data.</text>
</comment>
<sequence length="137" mass="13599">MSAVVGFALASALHAGFQLTVTVLVYPALANRSAAQWGVAHDRHSQSITPLVGVVYLALVVTGGLLVVAGPDLAGWLALGGTAGALVLTATVAAPIHGRLGERDDRLVSRLLVADRARCACAVGGAALAVVAVAVGG</sequence>
<organism evidence="2 3">
    <name type="scientific">Nocardioides currus</name>
    <dbReference type="NCBI Taxonomy" id="2133958"/>
    <lineage>
        <taxon>Bacteria</taxon>
        <taxon>Bacillati</taxon>
        <taxon>Actinomycetota</taxon>
        <taxon>Actinomycetes</taxon>
        <taxon>Propionibacteriales</taxon>
        <taxon>Nocardioidaceae</taxon>
        <taxon>Nocardioides</taxon>
    </lineage>
</organism>
<dbReference type="OrthoDB" id="3405989at2"/>
<feature type="transmembrane region" description="Helical" evidence="1">
    <location>
        <begin position="6"/>
        <end position="29"/>
    </location>
</feature>
<gene>
    <name evidence="2" type="ORF">C7S10_06965</name>
</gene>
<evidence type="ECO:0008006" key="4">
    <source>
        <dbReference type="Google" id="ProtNLM"/>
    </source>
</evidence>
<reference evidence="2 3" key="1">
    <citation type="submission" date="2018-03" db="EMBL/GenBank/DDBJ databases">
        <authorList>
            <person name="Keele B.F."/>
        </authorList>
    </citation>
    <scope>NUCLEOTIDE SEQUENCE [LARGE SCALE GENOMIC DNA]</scope>
    <source>
        <strain evidence="2 3">IB-3</strain>
    </source>
</reference>
<keyword evidence="1" id="KW-0472">Membrane</keyword>
<feature type="transmembrane region" description="Helical" evidence="1">
    <location>
        <begin position="50"/>
        <end position="70"/>
    </location>
</feature>
<dbReference type="AlphaFoldDB" id="A0A2R7Z0X3"/>
<evidence type="ECO:0000313" key="2">
    <source>
        <dbReference type="EMBL" id="PUA81799.1"/>
    </source>
</evidence>
<dbReference type="EMBL" id="PYXZ01000002">
    <property type="protein sequence ID" value="PUA81799.1"/>
    <property type="molecule type" value="Genomic_DNA"/>
</dbReference>
<dbReference type="RefSeq" id="WP_108343681.1">
    <property type="nucleotide sequence ID" value="NZ_PYXZ01000002.1"/>
</dbReference>
<evidence type="ECO:0000256" key="1">
    <source>
        <dbReference type="SAM" id="Phobius"/>
    </source>
</evidence>
<accession>A0A2R7Z0X3</accession>
<proteinExistence type="predicted"/>
<name>A0A2R7Z0X3_9ACTN</name>
<keyword evidence="3" id="KW-1185">Reference proteome</keyword>
<keyword evidence="1" id="KW-0812">Transmembrane</keyword>
<dbReference type="Proteomes" id="UP000244867">
    <property type="component" value="Unassembled WGS sequence"/>
</dbReference>
<feature type="transmembrane region" description="Helical" evidence="1">
    <location>
        <begin position="76"/>
        <end position="96"/>
    </location>
</feature>